<keyword evidence="8" id="KW-1185">Reference proteome</keyword>
<dbReference type="EMBL" id="BMNB01000012">
    <property type="protein sequence ID" value="GGM42878.1"/>
    <property type="molecule type" value="Genomic_DNA"/>
</dbReference>
<dbReference type="PANTHER" id="PTHR12001:SF85">
    <property type="entry name" value="SHORT CHAIN ISOPRENYL DIPHOSPHATE SYNTHASE"/>
    <property type="match status" value="1"/>
</dbReference>
<evidence type="ECO:0000256" key="4">
    <source>
        <dbReference type="ARBA" id="ARBA00022723"/>
    </source>
</evidence>
<dbReference type="RefSeq" id="WP_189044511.1">
    <property type="nucleotide sequence ID" value="NZ_BMNB01000012.1"/>
</dbReference>
<keyword evidence="5" id="KW-0460">Magnesium</keyword>
<protein>
    <submittedName>
        <fullName evidence="7">Geranylgeranyl pyrophosphate synthase</fullName>
    </submittedName>
</protein>
<comment type="similarity">
    <text evidence="2 6">Belongs to the FPP/GGPP synthase family.</text>
</comment>
<evidence type="ECO:0000313" key="7">
    <source>
        <dbReference type="EMBL" id="GGM42878.1"/>
    </source>
</evidence>
<evidence type="ECO:0000256" key="1">
    <source>
        <dbReference type="ARBA" id="ARBA00001946"/>
    </source>
</evidence>
<dbReference type="InterPro" id="IPR000092">
    <property type="entry name" value="Polyprenyl_synt"/>
</dbReference>
<evidence type="ECO:0000256" key="6">
    <source>
        <dbReference type="RuleBase" id="RU004466"/>
    </source>
</evidence>
<dbReference type="SFLD" id="SFLDG01017">
    <property type="entry name" value="Polyprenyl_Transferase_Like"/>
    <property type="match status" value="1"/>
</dbReference>
<dbReference type="SFLD" id="SFLDS00005">
    <property type="entry name" value="Isoprenoid_Synthase_Type_I"/>
    <property type="match status" value="1"/>
</dbReference>
<comment type="caution">
    <text evidence="7">The sequence shown here is derived from an EMBL/GenBank/DDBJ whole genome shotgun (WGS) entry which is preliminary data.</text>
</comment>
<proteinExistence type="inferred from homology"/>
<dbReference type="Pfam" id="PF00348">
    <property type="entry name" value="polyprenyl_synt"/>
    <property type="match status" value="1"/>
</dbReference>
<dbReference type="GO" id="GO:0004659">
    <property type="term" value="F:prenyltransferase activity"/>
    <property type="evidence" value="ECO:0007669"/>
    <property type="project" value="InterPro"/>
</dbReference>
<dbReference type="InterPro" id="IPR033749">
    <property type="entry name" value="Polyprenyl_synt_CS"/>
</dbReference>
<evidence type="ECO:0000256" key="3">
    <source>
        <dbReference type="ARBA" id="ARBA00022679"/>
    </source>
</evidence>
<dbReference type="Gene3D" id="1.10.600.10">
    <property type="entry name" value="Farnesyl Diphosphate Synthase"/>
    <property type="match status" value="1"/>
</dbReference>
<reference evidence="7" key="1">
    <citation type="journal article" date="2014" name="Int. J. Syst. Evol. Microbiol.">
        <title>Complete genome sequence of Corynebacterium casei LMG S-19264T (=DSM 44701T), isolated from a smear-ripened cheese.</title>
        <authorList>
            <consortium name="US DOE Joint Genome Institute (JGI-PGF)"/>
            <person name="Walter F."/>
            <person name="Albersmeier A."/>
            <person name="Kalinowski J."/>
            <person name="Ruckert C."/>
        </authorList>
    </citation>
    <scope>NUCLEOTIDE SEQUENCE</scope>
    <source>
        <strain evidence="7">CGMCC 4.7312</strain>
    </source>
</reference>
<evidence type="ECO:0000313" key="8">
    <source>
        <dbReference type="Proteomes" id="UP000608890"/>
    </source>
</evidence>
<dbReference type="GO" id="GO:0008299">
    <property type="term" value="P:isoprenoid biosynthetic process"/>
    <property type="evidence" value="ECO:0007669"/>
    <property type="project" value="InterPro"/>
</dbReference>
<evidence type="ECO:0000256" key="2">
    <source>
        <dbReference type="ARBA" id="ARBA00006706"/>
    </source>
</evidence>
<dbReference type="InterPro" id="IPR008949">
    <property type="entry name" value="Isoprenoid_synthase_dom_sf"/>
</dbReference>
<reference evidence="7" key="2">
    <citation type="submission" date="2020-09" db="EMBL/GenBank/DDBJ databases">
        <authorList>
            <person name="Sun Q."/>
            <person name="Zhou Y."/>
        </authorList>
    </citation>
    <scope>NUCLEOTIDE SEQUENCE</scope>
    <source>
        <strain evidence="7">CGMCC 4.7312</strain>
    </source>
</reference>
<dbReference type="SUPFAM" id="SSF48576">
    <property type="entry name" value="Terpenoid synthases"/>
    <property type="match status" value="1"/>
</dbReference>
<evidence type="ECO:0000256" key="5">
    <source>
        <dbReference type="ARBA" id="ARBA00022842"/>
    </source>
</evidence>
<dbReference type="CDD" id="cd00685">
    <property type="entry name" value="Trans_IPPS_HT"/>
    <property type="match status" value="1"/>
</dbReference>
<organism evidence="7 8">
    <name type="scientific">Micromonospora sonchi</name>
    <dbReference type="NCBI Taxonomy" id="1763543"/>
    <lineage>
        <taxon>Bacteria</taxon>
        <taxon>Bacillati</taxon>
        <taxon>Actinomycetota</taxon>
        <taxon>Actinomycetes</taxon>
        <taxon>Micromonosporales</taxon>
        <taxon>Micromonosporaceae</taxon>
        <taxon>Micromonospora</taxon>
    </lineage>
</organism>
<dbReference type="GO" id="GO:0046872">
    <property type="term" value="F:metal ion binding"/>
    <property type="evidence" value="ECO:0007669"/>
    <property type="project" value="UniProtKB-KW"/>
</dbReference>
<dbReference type="PANTHER" id="PTHR12001">
    <property type="entry name" value="GERANYLGERANYL PYROPHOSPHATE SYNTHASE"/>
    <property type="match status" value="1"/>
</dbReference>
<dbReference type="Proteomes" id="UP000608890">
    <property type="component" value="Unassembled WGS sequence"/>
</dbReference>
<comment type="cofactor">
    <cofactor evidence="1">
        <name>Mg(2+)</name>
        <dbReference type="ChEBI" id="CHEBI:18420"/>
    </cofactor>
</comment>
<keyword evidence="4" id="KW-0479">Metal-binding</keyword>
<accession>A0A917TXF1</accession>
<dbReference type="AlphaFoldDB" id="A0A917TXF1"/>
<name>A0A917TXF1_9ACTN</name>
<gene>
    <name evidence="7" type="ORF">GCM10011608_29500</name>
</gene>
<sequence length="383" mass="40772">MANDGPTGNLLHVVPEQSVDGEDPIQAALAAYTRDIIVAVDRILAEFLAAEVGALGEIDAAMGEFAATARDYVLGGGKRVRPTFAYWGWRGVLGGDQPVEPVLPALAALELLHTFALVHDDVMDASTTRRGRPTAHVAVAARHAADGRNGDSERFGEAVAVLIGDLCIVWADQLLARTALPAPQLLEVRRGYDRMRVETVAGQYLDILGETDPTNWSVDRALRVARYKTASYTVLRPLLFGASLAGAGDPALITAYNRYGRSVGEAFQLCDDLLGVYGDPCTTGKPAGDDLRTGKPTALLILARQLATPAQRRALDGTGPRADEPEIARLAEVVVDTGAVDRIERMIDERIEDALSALDTVAVDETARTALVGLATAATRRSA</sequence>
<dbReference type="PROSITE" id="PS00444">
    <property type="entry name" value="POLYPRENYL_SYNTHASE_2"/>
    <property type="match status" value="1"/>
</dbReference>
<dbReference type="PROSITE" id="PS00723">
    <property type="entry name" value="POLYPRENYL_SYNTHASE_1"/>
    <property type="match status" value="1"/>
</dbReference>
<keyword evidence="3 6" id="KW-0808">Transferase</keyword>